<dbReference type="Proteomes" id="UP000325415">
    <property type="component" value="Unassembled WGS sequence"/>
</dbReference>
<dbReference type="RefSeq" id="WP_152580405.1">
    <property type="nucleotide sequence ID" value="NZ_JALCCS010000039.1"/>
</dbReference>
<accession>A0A5N6S5U1</accession>
<dbReference type="EMBL" id="QDAG01000003">
    <property type="protein sequence ID" value="KAE8129199.1"/>
    <property type="molecule type" value="Genomic_DNA"/>
</dbReference>
<proteinExistence type="predicted"/>
<keyword evidence="1" id="KW-0472">Membrane</keyword>
<feature type="transmembrane region" description="Helical" evidence="1">
    <location>
        <begin position="41"/>
        <end position="66"/>
    </location>
</feature>
<keyword evidence="1" id="KW-0812">Transmembrane</keyword>
<protein>
    <submittedName>
        <fullName evidence="2">Permease of ABC transporter system</fullName>
    </submittedName>
</protein>
<reference evidence="2 3" key="1">
    <citation type="submission" date="2018-04" db="EMBL/GenBank/DDBJ databases">
        <authorList>
            <person name="Eckel V.P."/>
            <person name="Vogel R.F."/>
        </authorList>
    </citation>
    <scope>NUCLEOTIDE SEQUENCE [LARGE SCALE GENOMIC DNA]</scope>
    <source>
        <strain evidence="3">TMW 2.1764</strain>
    </source>
</reference>
<evidence type="ECO:0000313" key="3">
    <source>
        <dbReference type="Proteomes" id="UP000325415"/>
    </source>
</evidence>
<sequence length="303" mass="32093">MSNANGGYTTGRRMASSRLRLSFWGSVHAELVKLASLTSTWWLMGITAVLLPAMAALSVWSITYVSTIDLNTGEKLGTPRPVSSAELWSSVGSNAATVALVIGIFGVMAITSEYTTSCVQASLSVNPRRVMFMNAKAVAAAAFTGVFSLLGMLLSWVIMLAMTAGSSLTPIPAKQNILPFVVILGAPVILMLMAVLAQGLGAMCRSTVGGVFSLVGLLMILSQIVSITSSFNSHLGWLASISMCLPDMSISNFMRGPNPAPNPTLVHAPFSPVWWQSGLIFLAWTAVFYVIGVIAIRRSDVKG</sequence>
<keyword evidence="1" id="KW-1133">Transmembrane helix</keyword>
<feature type="transmembrane region" description="Helical" evidence="1">
    <location>
        <begin position="137"/>
        <end position="165"/>
    </location>
</feature>
<keyword evidence="3" id="KW-1185">Reference proteome</keyword>
<organism evidence="2 3">
    <name type="scientific">Bifidobacterium tibiigranuli</name>
    <dbReference type="NCBI Taxonomy" id="2172043"/>
    <lineage>
        <taxon>Bacteria</taxon>
        <taxon>Bacillati</taxon>
        <taxon>Actinomycetota</taxon>
        <taxon>Actinomycetes</taxon>
        <taxon>Bifidobacteriales</taxon>
        <taxon>Bifidobacteriaceae</taxon>
        <taxon>Bifidobacterium</taxon>
    </lineage>
</organism>
<feature type="transmembrane region" description="Helical" evidence="1">
    <location>
        <begin position="177"/>
        <end position="196"/>
    </location>
</feature>
<dbReference type="OrthoDB" id="3231291at2"/>
<comment type="caution">
    <text evidence="2">The sequence shown here is derived from an EMBL/GenBank/DDBJ whole genome shotgun (WGS) entry which is preliminary data.</text>
</comment>
<dbReference type="AlphaFoldDB" id="A0A5N6S5U1"/>
<dbReference type="GeneID" id="78126806"/>
<evidence type="ECO:0000256" key="1">
    <source>
        <dbReference type="SAM" id="Phobius"/>
    </source>
</evidence>
<evidence type="ECO:0000313" key="2">
    <source>
        <dbReference type="EMBL" id="KAE8129199.1"/>
    </source>
</evidence>
<name>A0A5N6S5U1_9BIFI</name>
<gene>
    <name evidence="2" type="ORF">DDE84_03745</name>
</gene>
<feature type="transmembrane region" description="Helical" evidence="1">
    <location>
        <begin position="87"/>
        <end position="110"/>
    </location>
</feature>
<feature type="transmembrane region" description="Helical" evidence="1">
    <location>
        <begin position="208"/>
        <end position="228"/>
    </location>
</feature>
<feature type="transmembrane region" description="Helical" evidence="1">
    <location>
        <begin position="274"/>
        <end position="296"/>
    </location>
</feature>